<dbReference type="EMBL" id="JRUE01000176">
    <property type="protein sequence ID" value="KXZ68037.1"/>
    <property type="molecule type" value="Genomic_DNA"/>
</dbReference>
<dbReference type="Proteomes" id="UP000075680">
    <property type="component" value="Unassembled WGS sequence"/>
</dbReference>
<dbReference type="AlphaFoldDB" id="A0A150HNW5"/>
<evidence type="ECO:0000313" key="2">
    <source>
        <dbReference type="Proteomes" id="UP000075680"/>
    </source>
</evidence>
<accession>A0A150HNW5</accession>
<protein>
    <submittedName>
        <fullName evidence="1">Uncharacterized protein</fullName>
    </submittedName>
</protein>
<name>A0A150HNW5_9GAMM</name>
<sequence length="36" mass="4341">MEYPFKLLEKNARNVINTWMPQGKFNGDLPLYNQNR</sequence>
<reference evidence="1 2" key="1">
    <citation type="journal article" date="2016" name="Sci. Rep.">
        <title>Genomic and phenotypic characterization of the species Acinetobacter venetianus.</title>
        <authorList>
            <person name="Fondi M."/>
            <person name="Maida I."/>
            <person name="Perrin E."/>
            <person name="Orlandini V."/>
            <person name="La Torre L."/>
            <person name="Bosi E."/>
            <person name="Negroni A."/>
            <person name="Zanaroli G."/>
            <person name="Fava F."/>
            <person name="Decorosi F."/>
            <person name="Giovannetti L."/>
            <person name="Viti C."/>
            <person name="Vaneechoutte M."/>
            <person name="Dijkshoorn L."/>
            <person name="Fani R."/>
        </authorList>
    </citation>
    <scope>NUCLEOTIDE SEQUENCE [LARGE SCALE GENOMIC DNA]</scope>
    <source>
        <strain evidence="1 2">LUH5627</strain>
    </source>
</reference>
<gene>
    <name evidence="1" type="ORF">AVENLUH5627_01933</name>
</gene>
<organism evidence="1 2">
    <name type="scientific">Acinetobacter venetianus</name>
    <dbReference type="NCBI Taxonomy" id="52133"/>
    <lineage>
        <taxon>Bacteria</taxon>
        <taxon>Pseudomonadati</taxon>
        <taxon>Pseudomonadota</taxon>
        <taxon>Gammaproteobacteria</taxon>
        <taxon>Moraxellales</taxon>
        <taxon>Moraxellaceae</taxon>
        <taxon>Acinetobacter</taxon>
    </lineage>
</organism>
<proteinExistence type="predicted"/>
<evidence type="ECO:0000313" key="1">
    <source>
        <dbReference type="EMBL" id="KXZ68037.1"/>
    </source>
</evidence>
<comment type="caution">
    <text evidence="1">The sequence shown here is derived from an EMBL/GenBank/DDBJ whole genome shotgun (WGS) entry which is preliminary data.</text>
</comment>